<keyword evidence="2" id="KW-1185">Reference proteome</keyword>
<name>A0ACC3Z705_COLTU</name>
<accession>A0ACC3Z705</accession>
<comment type="caution">
    <text evidence="1">The sequence shown here is derived from an EMBL/GenBank/DDBJ whole genome shotgun (WGS) entry which is preliminary data.</text>
</comment>
<keyword evidence="1" id="KW-0031">Aminopeptidase</keyword>
<keyword evidence="1" id="KW-0378">Hydrolase</keyword>
<evidence type="ECO:0000313" key="2">
    <source>
        <dbReference type="Proteomes" id="UP000805649"/>
    </source>
</evidence>
<dbReference type="Proteomes" id="UP000805649">
    <property type="component" value="Unassembled WGS sequence"/>
</dbReference>
<sequence length="262" mass="28032">MSTIDHAQVPPVVVVVPGSFAPAKLYDTFTAVLRKHGIESEVVDTPSVGIREGLGPQSMSDDVAEIVKVVSDLLEKGKQVILLTHSYGGIPGTQSLQQLSRVSREAAGKAGGIDKIIYLTAIVPPVGVGNFDFLGTNVPDFLTVDDDYMRITPEGTASLTFSDLPPGQALEAAKQMSEHSTPSFKEKLTYPGYNDVEVHYIVCEEDRLVLPEHQLAMVEFLKGSTGRDINVHKLQSGHAPVASQPENLAKIVAEICGGAESV</sequence>
<reference evidence="1 2" key="1">
    <citation type="journal article" date="2020" name="Phytopathology">
        <title>Genome Sequence Resources of Colletotrichum truncatum, C. plurivorum, C. musicola, and C. sojae: Four Species Pathogenic to Soybean (Glycine max).</title>
        <authorList>
            <person name="Rogerio F."/>
            <person name="Boufleur T.R."/>
            <person name="Ciampi-Guillardi M."/>
            <person name="Sukno S.A."/>
            <person name="Thon M.R."/>
            <person name="Massola Junior N.S."/>
            <person name="Baroncelli R."/>
        </authorList>
    </citation>
    <scope>NUCLEOTIDE SEQUENCE [LARGE SCALE GENOMIC DNA]</scope>
    <source>
        <strain evidence="1 2">CMES1059</strain>
    </source>
</reference>
<protein>
    <submittedName>
        <fullName evidence="1">Prolyl aminopeptidase protein</fullName>
    </submittedName>
</protein>
<evidence type="ECO:0000313" key="1">
    <source>
        <dbReference type="EMBL" id="KAL0939887.1"/>
    </source>
</evidence>
<keyword evidence="1" id="KW-0645">Protease</keyword>
<organism evidence="1 2">
    <name type="scientific">Colletotrichum truncatum</name>
    <name type="common">Anthracnose fungus</name>
    <name type="synonym">Colletotrichum capsici</name>
    <dbReference type="NCBI Taxonomy" id="5467"/>
    <lineage>
        <taxon>Eukaryota</taxon>
        <taxon>Fungi</taxon>
        <taxon>Dikarya</taxon>
        <taxon>Ascomycota</taxon>
        <taxon>Pezizomycotina</taxon>
        <taxon>Sordariomycetes</taxon>
        <taxon>Hypocreomycetidae</taxon>
        <taxon>Glomerellales</taxon>
        <taxon>Glomerellaceae</taxon>
        <taxon>Colletotrichum</taxon>
        <taxon>Colletotrichum truncatum species complex</taxon>
    </lineage>
</organism>
<proteinExistence type="predicted"/>
<gene>
    <name evidence="1" type="ORF">CTRU02_206497</name>
</gene>
<dbReference type="EMBL" id="VUJX02000003">
    <property type="protein sequence ID" value="KAL0939887.1"/>
    <property type="molecule type" value="Genomic_DNA"/>
</dbReference>